<keyword evidence="3" id="KW-1185">Reference proteome</keyword>
<keyword evidence="1" id="KW-0732">Signal</keyword>
<dbReference type="EMBL" id="JAMYWD010000004">
    <property type="protein sequence ID" value="KAJ4974178.1"/>
    <property type="molecule type" value="Genomic_DNA"/>
</dbReference>
<accession>A0A9Q0KP01</accession>
<evidence type="ECO:0000313" key="2">
    <source>
        <dbReference type="EMBL" id="KAJ4974178.1"/>
    </source>
</evidence>
<dbReference type="AlphaFoldDB" id="A0A9Q0KP01"/>
<proteinExistence type="predicted"/>
<sequence length="117" mass="13387">MKDPNRLCWSVVLALIVVNKVHAECFRLTPAVQSHLTPSPTTREELGPKMKANFVTFTPANFLTGPALNPTHQIPSNVTAVLRGINRRSDKSRTRYNLRYTYDHICFRLICNVIFKF</sequence>
<organism evidence="2 3">
    <name type="scientific">Protea cynaroides</name>
    <dbReference type="NCBI Taxonomy" id="273540"/>
    <lineage>
        <taxon>Eukaryota</taxon>
        <taxon>Viridiplantae</taxon>
        <taxon>Streptophyta</taxon>
        <taxon>Embryophyta</taxon>
        <taxon>Tracheophyta</taxon>
        <taxon>Spermatophyta</taxon>
        <taxon>Magnoliopsida</taxon>
        <taxon>Proteales</taxon>
        <taxon>Proteaceae</taxon>
        <taxon>Protea</taxon>
    </lineage>
</organism>
<dbReference type="Proteomes" id="UP001141806">
    <property type="component" value="Unassembled WGS sequence"/>
</dbReference>
<comment type="caution">
    <text evidence="2">The sequence shown here is derived from an EMBL/GenBank/DDBJ whole genome shotgun (WGS) entry which is preliminary data.</text>
</comment>
<protein>
    <submittedName>
        <fullName evidence="2">Uncharacterized protein</fullName>
    </submittedName>
</protein>
<evidence type="ECO:0000313" key="3">
    <source>
        <dbReference type="Proteomes" id="UP001141806"/>
    </source>
</evidence>
<feature type="chain" id="PRO_5040190059" evidence="1">
    <location>
        <begin position="24"/>
        <end position="117"/>
    </location>
</feature>
<reference evidence="2" key="1">
    <citation type="journal article" date="2023" name="Plant J.">
        <title>The genome of the king protea, Protea cynaroides.</title>
        <authorList>
            <person name="Chang J."/>
            <person name="Duong T.A."/>
            <person name="Schoeman C."/>
            <person name="Ma X."/>
            <person name="Roodt D."/>
            <person name="Barker N."/>
            <person name="Li Z."/>
            <person name="Van de Peer Y."/>
            <person name="Mizrachi E."/>
        </authorList>
    </citation>
    <scope>NUCLEOTIDE SEQUENCE</scope>
    <source>
        <tissue evidence="2">Young leaves</tissue>
    </source>
</reference>
<name>A0A9Q0KP01_9MAGN</name>
<gene>
    <name evidence="2" type="ORF">NE237_007352</name>
</gene>
<evidence type="ECO:0000256" key="1">
    <source>
        <dbReference type="SAM" id="SignalP"/>
    </source>
</evidence>
<feature type="signal peptide" evidence="1">
    <location>
        <begin position="1"/>
        <end position="23"/>
    </location>
</feature>